<dbReference type="Proteomes" id="UP000464954">
    <property type="component" value="Chromosome"/>
</dbReference>
<name>A0A6P1MFY0_9BACT</name>
<protein>
    <recommendedName>
        <fullName evidence="3">SLA1 homology domain-containing protein</fullName>
    </recommendedName>
</protein>
<evidence type="ECO:0000313" key="2">
    <source>
        <dbReference type="Proteomes" id="UP000464954"/>
    </source>
</evidence>
<reference evidence="1 2" key="1">
    <citation type="submission" date="2020-01" db="EMBL/GenBank/DDBJ databases">
        <title>Ponticoccus aerotolerans gen. nov., sp. nov., an anaerobic bacterium and proposal of Ponticoccusceae fam. nov., Ponticoccusles ord. nov. and Ponticoccuse classis nov. in the phylum Kiritimatiellaeota.</title>
        <authorList>
            <person name="Zhou L.Y."/>
            <person name="Du Z.J."/>
        </authorList>
    </citation>
    <scope>NUCLEOTIDE SEQUENCE [LARGE SCALE GENOMIC DNA]</scope>
    <source>
        <strain evidence="1 2">S-5007</strain>
    </source>
</reference>
<dbReference type="AlphaFoldDB" id="A0A6P1MFY0"/>
<dbReference type="EMBL" id="CP047593">
    <property type="protein sequence ID" value="QHI70516.1"/>
    <property type="molecule type" value="Genomic_DNA"/>
</dbReference>
<proteinExistence type="predicted"/>
<evidence type="ECO:0008006" key="3">
    <source>
        <dbReference type="Google" id="ProtNLM"/>
    </source>
</evidence>
<gene>
    <name evidence="1" type="ORF">GT409_14070</name>
</gene>
<dbReference type="RefSeq" id="WP_160629692.1">
    <property type="nucleotide sequence ID" value="NZ_CP047593.1"/>
</dbReference>
<organism evidence="1 2">
    <name type="scientific">Tichowtungia aerotolerans</name>
    <dbReference type="NCBI Taxonomy" id="2697043"/>
    <lineage>
        <taxon>Bacteria</taxon>
        <taxon>Pseudomonadati</taxon>
        <taxon>Kiritimatiellota</taxon>
        <taxon>Tichowtungiia</taxon>
        <taxon>Tichowtungiales</taxon>
        <taxon>Tichowtungiaceae</taxon>
        <taxon>Tichowtungia</taxon>
    </lineage>
</organism>
<dbReference type="KEGG" id="taer:GT409_14070"/>
<dbReference type="Gene3D" id="2.30.30.700">
    <property type="entry name" value="SLA1 homology domain 1"/>
    <property type="match status" value="1"/>
</dbReference>
<sequence>MMKTLHSIIFASVFAVVSLAEGARMWTDVDGTRFEGTFVRELLGRIQVRDTEDKLRMIPVEKLSNADLNYLQHKIVPEVDITVRKKSRQKPEMEWTISGDKTTLYTCQITLEKKSDMDSKAKLTAELYFIADEEDGDNYILIEHATKQFVFPEGKNSQIEWVVNDIPIRRYFAGWAVAAAKWRGGTYLGYIVTVLDPQGEIVDYKTDLGNEDWMSDVPTTVRKLRKLAYEGRGSVYSRHFTKNIEKAKLPRIEWHYRSNFL</sequence>
<keyword evidence="2" id="KW-1185">Reference proteome</keyword>
<evidence type="ECO:0000313" key="1">
    <source>
        <dbReference type="EMBL" id="QHI70516.1"/>
    </source>
</evidence>
<accession>A0A6P1MFY0</accession>